<comment type="caution">
    <text evidence="2">The sequence shown here is derived from an EMBL/GenBank/DDBJ whole genome shotgun (WGS) entry which is preliminary data.</text>
</comment>
<feature type="domain" description="NADPH-dependent FMN reductase-like" evidence="1">
    <location>
        <begin position="3"/>
        <end position="144"/>
    </location>
</feature>
<evidence type="ECO:0000313" key="3">
    <source>
        <dbReference type="Proteomes" id="UP000306552"/>
    </source>
</evidence>
<gene>
    <name evidence="2" type="ORF">FCN74_06655</name>
</gene>
<keyword evidence="3" id="KW-1185">Reference proteome</keyword>
<dbReference type="GO" id="GO:0005829">
    <property type="term" value="C:cytosol"/>
    <property type="evidence" value="ECO:0007669"/>
    <property type="project" value="TreeGrafter"/>
</dbReference>
<dbReference type="GO" id="GO:0016491">
    <property type="term" value="F:oxidoreductase activity"/>
    <property type="evidence" value="ECO:0007669"/>
    <property type="project" value="InterPro"/>
</dbReference>
<dbReference type="EMBL" id="SWMU01000002">
    <property type="protein sequence ID" value="TKS56706.1"/>
    <property type="molecule type" value="Genomic_DNA"/>
</dbReference>
<name>A0A4U5TRI0_9FLAO</name>
<sequence length="178" mass="19725">MKNILAFAGSNSSTSINFKLVSYAASLVDRHQVELINLKDFDIPMYSADVENQQSIPASIVKLNKHIQQAEALMISVNEHNGGLSAFFKNCMDWLSRNDRNFLKNKKLCILSTSPGRGGANMANDYAVEILPRFGAEIVSNFALASFGHHFSEDHGITDDEQNKEFKAALDQFLKAIA</sequence>
<dbReference type="InterPro" id="IPR005025">
    <property type="entry name" value="FMN_Rdtase-like_dom"/>
</dbReference>
<dbReference type="Pfam" id="PF03358">
    <property type="entry name" value="FMN_red"/>
    <property type="match status" value="1"/>
</dbReference>
<dbReference type="Proteomes" id="UP000306552">
    <property type="component" value="Unassembled WGS sequence"/>
</dbReference>
<dbReference type="GO" id="GO:0010181">
    <property type="term" value="F:FMN binding"/>
    <property type="evidence" value="ECO:0007669"/>
    <property type="project" value="TreeGrafter"/>
</dbReference>
<dbReference type="Gene3D" id="3.40.50.360">
    <property type="match status" value="1"/>
</dbReference>
<dbReference type="RefSeq" id="WP_138931808.1">
    <property type="nucleotide sequence ID" value="NZ_SWMU01000002.1"/>
</dbReference>
<evidence type="ECO:0000259" key="1">
    <source>
        <dbReference type="Pfam" id="PF03358"/>
    </source>
</evidence>
<evidence type="ECO:0000313" key="2">
    <source>
        <dbReference type="EMBL" id="TKS56706.1"/>
    </source>
</evidence>
<dbReference type="InterPro" id="IPR050712">
    <property type="entry name" value="NAD(P)H-dep_reductase"/>
</dbReference>
<dbReference type="SUPFAM" id="SSF52218">
    <property type="entry name" value="Flavoproteins"/>
    <property type="match status" value="1"/>
</dbReference>
<reference evidence="2 3" key="1">
    <citation type="submission" date="2019-04" db="EMBL/GenBank/DDBJ databases">
        <title>Psychroflexus halotolerans sp. nov., isolated from a marine solar saltern.</title>
        <authorList>
            <person name="Feng X."/>
        </authorList>
    </citation>
    <scope>NUCLEOTIDE SEQUENCE [LARGE SCALE GENOMIC DNA]</scope>
    <source>
        <strain evidence="2 3">WDS2C27</strain>
    </source>
</reference>
<organism evidence="2 3">
    <name type="scientific">Mesohalobacter halotolerans</name>
    <dbReference type="NCBI Taxonomy" id="1883405"/>
    <lineage>
        <taxon>Bacteria</taxon>
        <taxon>Pseudomonadati</taxon>
        <taxon>Bacteroidota</taxon>
        <taxon>Flavobacteriia</taxon>
        <taxon>Flavobacteriales</taxon>
        <taxon>Flavobacteriaceae</taxon>
        <taxon>Mesohalobacter</taxon>
    </lineage>
</organism>
<dbReference type="InterPro" id="IPR029039">
    <property type="entry name" value="Flavoprotein-like_sf"/>
</dbReference>
<dbReference type="OrthoDB" id="5767802at2"/>
<accession>A0A4U5TRI0</accession>
<proteinExistence type="predicted"/>
<dbReference type="AlphaFoldDB" id="A0A4U5TRI0"/>
<dbReference type="PANTHER" id="PTHR30543">
    <property type="entry name" value="CHROMATE REDUCTASE"/>
    <property type="match status" value="1"/>
</dbReference>
<dbReference type="PANTHER" id="PTHR30543:SF21">
    <property type="entry name" value="NAD(P)H-DEPENDENT FMN REDUCTASE LOT6"/>
    <property type="match status" value="1"/>
</dbReference>
<protein>
    <submittedName>
        <fullName evidence="2">NAD(P)H-dependent oxidoreductase</fullName>
    </submittedName>
</protein>